<feature type="signal peptide" evidence="1">
    <location>
        <begin position="1"/>
        <end position="22"/>
    </location>
</feature>
<proteinExistence type="predicted"/>
<evidence type="ECO:0000313" key="4">
    <source>
        <dbReference type="Proteomes" id="UP000006786"/>
    </source>
</evidence>
<name>K2M946_9HYPH</name>
<dbReference type="AlphaFoldDB" id="K2M946"/>
<feature type="domain" description="DUF4440" evidence="2">
    <location>
        <begin position="26"/>
        <end position="86"/>
    </location>
</feature>
<dbReference type="PATRIC" id="fig|391937.3.peg.3592"/>
<keyword evidence="4" id="KW-1185">Reference proteome</keyword>
<dbReference type="EMBL" id="AMRM01000022">
    <property type="protein sequence ID" value="EKF17555.1"/>
    <property type="molecule type" value="Genomic_DNA"/>
</dbReference>
<dbReference type="InterPro" id="IPR032710">
    <property type="entry name" value="NTF2-like_dom_sf"/>
</dbReference>
<organism evidence="3 4">
    <name type="scientific">Nitratireductor pacificus pht-3B</name>
    <dbReference type="NCBI Taxonomy" id="391937"/>
    <lineage>
        <taxon>Bacteria</taxon>
        <taxon>Pseudomonadati</taxon>
        <taxon>Pseudomonadota</taxon>
        <taxon>Alphaproteobacteria</taxon>
        <taxon>Hyphomicrobiales</taxon>
        <taxon>Phyllobacteriaceae</taxon>
        <taxon>Nitratireductor</taxon>
    </lineage>
</organism>
<keyword evidence="1" id="KW-0732">Signal</keyword>
<dbReference type="RefSeq" id="WP_008598415.1">
    <property type="nucleotide sequence ID" value="NZ_AMRM01000022.1"/>
</dbReference>
<evidence type="ECO:0000256" key="1">
    <source>
        <dbReference type="SAM" id="SignalP"/>
    </source>
</evidence>
<feature type="chain" id="PRO_5003861053" description="DUF4440 domain-containing protein" evidence="1">
    <location>
        <begin position="23"/>
        <end position="137"/>
    </location>
</feature>
<gene>
    <name evidence="3" type="ORF">NA2_17469</name>
</gene>
<dbReference type="SUPFAM" id="SSF54427">
    <property type="entry name" value="NTF2-like"/>
    <property type="match status" value="1"/>
</dbReference>
<dbReference type="OrthoDB" id="8030579at2"/>
<evidence type="ECO:0000259" key="2">
    <source>
        <dbReference type="Pfam" id="PF14534"/>
    </source>
</evidence>
<dbReference type="Pfam" id="PF14534">
    <property type="entry name" value="DUF4440"/>
    <property type="match status" value="1"/>
</dbReference>
<sequence length="137" mass="14885">MTMMRFSMCLAILLGLHAPVQAEENAVIAAWYAALASSDRDRFDALLSDNALVVLEDLGIEQTKGEFIAALDEWETAAEGAAIRYRQIDGGEDGTITVTVCYDFPDNQMLTRESFALEGETVVKSVQNGVSDDCGDL</sequence>
<reference evidence="3 4" key="1">
    <citation type="journal article" date="2012" name="J. Bacteriol.">
        <title>Genome Sequence of Nitratireductor pacificus Type Strain pht-3B.</title>
        <authorList>
            <person name="Lai Q."/>
            <person name="Li G."/>
            <person name="Shao Z."/>
        </authorList>
    </citation>
    <scope>NUCLEOTIDE SEQUENCE [LARGE SCALE GENOMIC DNA]</scope>
    <source>
        <strain evidence="4">pht-3B</strain>
    </source>
</reference>
<dbReference type="InterPro" id="IPR027843">
    <property type="entry name" value="DUF4440"/>
</dbReference>
<dbReference type="Proteomes" id="UP000006786">
    <property type="component" value="Unassembled WGS sequence"/>
</dbReference>
<dbReference type="Gene3D" id="3.10.450.50">
    <property type="match status" value="1"/>
</dbReference>
<comment type="caution">
    <text evidence="3">The sequence shown here is derived from an EMBL/GenBank/DDBJ whole genome shotgun (WGS) entry which is preliminary data.</text>
</comment>
<accession>K2M946</accession>
<dbReference type="eggNOG" id="ENOG502ZM74">
    <property type="taxonomic scope" value="Bacteria"/>
</dbReference>
<protein>
    <recommendedName>
        <fullName evidence="2">DUF4440 domain-containing protein</fullName>
    </recommendedName>
</protein>
<evidence type="ECO:0000313" key="3">
    <source>
        <dbReference type="EMBL" id="EKF17555.1"/>
    </source>
</evidence>